<dbReference type="AlphaFoldDB" id="G4QG62"/>
<keyword evidence="2" id="KW-1185">Reference proteome</keyword>
<dbReference type="HOGENOM" id="CLU_3344127_0_0_6"/>
<evidence type="ECO:0000313" key="2">
    <source>
        <dbReference type="Proteomes" id="UP000009282"/>
    </source>
</evidence>
<reference evidence="1 2" key="1">
    <citation type="journal article" date="2011" name="J. Bacteriol.">
        <title>Complete genome sequence of seawater bacterium Glaciecola nitratireducens FR1064T.</title>
        <authorList>
            <person name="Bian F."/>
            <person name="Qin Q.L."/>
            <person name="Xie B.B."/>
            <person name="Shu Y.L."/>
            <person name="Zhang X.Y."/>
            <person name="Yu Y."/>
            <person name="Chen B."/>
            <person name="Chen X.L."/>
            <person name="Zhou B.C."/>
            <person name="Zhang Y.Z."/>
        </authorList>
    </citation>
    <scope>NUCLEOTIDE SEQUENCE [LARGE SCALE GENOMIC DNA]</scope>
    <source>
        <strain evidence="2">JCM 12485 / KCTC 12276 / FR1064</strain>
    </source>
</reference>
<dbReference type="STRING" id="1085623.GNIT_1097"/>
<accession>G4QG62</accession>
<dbReference type="Proteomes" id="UP000009282">
    <property type="component" value="Chromosome"/>
</dbReference>
<gene>
    <name evidence="1" type="ordered locus">GNIT_1097</name>
</gene>
<sequence>MVTYSAGLTFRVIVRRVTKFVPKIRLEMKFFADKTSN</sequence>
<organism evidence="1 2">
    <name type="scientific">Glaciecola nitratireducens (strain JCM 12485 / KCTC 12276 / FR1064)</name>
    <dbReference type="NCBI Taxonomy" id="1085623"/>
    <lineage>
        <taxon>Bacteria</taxon>
        <taxon>Pseudomonadati</taxon>
        <taxon>Pseudomonadota</taxon>
        <taxon>Gammaproteobacteria</taxon>
        <taxon>Alteromonadales</taxon>
        <taxon>Alteromonadaceae</taxon>
        <taxon>Brumicola</taxon>
    </lineage>
</organism>
<protein>
    <submittedName>
        <fullName evidence="1">Uncharacterized protein</fullName>
    </submittedName>
</protein>
<evidence type="ECO:0000313" key="1">
    <source>
        <dbReference type="EMBL" id="AEP29229.1"/>
    </source>
</evidence>
<dbReference type="KEGG" id="gni:GNIT_1097"/>
<dbReference type="EMBL" id="CP003060">
    <property type="protein sequence ID" value="AEP29229.1"/>
    <property type="molecule type" value="Genomic_DNA"/>
</dbReference>
<name>G4QG62_GLANF</name>
<proteinExistence type="predicted"/>